<proteinExistence type="predicted"/>
<accession>A0A0D2NXQ5</accession>
<dbReference type="Proteomes" id="UP000054270">
    <property type="component" value="Unassembled WGS sequence"/>
</dbReference>
<dbReference type="EMBL" id="KN817542">
    <property type="protein sequence ID" value="KJA23549.1"/>
    <property type="molecule type" value="Genomic_DNA"/>
</dbReference>
<protein>
    <submittedName>
        <fullName evidence="1">Uncharacterized protein</fullName>
    </submittedName>
</protein>
<keyword evidence="2" id="KW-1185">Reference proteome</keyword>
<evidence type="ECO:0000313" key="1">
    <source>
        <dbReference type="EMBL" id="KJA23549.1"/>
    </source>
</evidence>
<dbReference type="AlphaFoldDB" id="A0A0D2NXQ5"/>
<evidence type="ECO:0000313" key="2">
    <source>
        <dbReference type="Proteomes" id="UP000054270"/>
    </source>
</evidence>
<organism evidence="1 2">
    <name type="scientific">Hypholoma sublateritium (strain FD-334 SS-4)</name>
    <dbReference type="NCBI Taxonomy" id="945553"/>
    <lineage>
        <taxon>Eukaryota</taxon>
        <taxon>Fungi</taxon>
        <taxon>Dikarya</taxon>
        <taxon>Basidiomycota</taxon>
        <taxon>Agaricomycotina</taxon>
        <taxon>Agaricomycetes</taxon>
        <taxon>Agaricomycetidae</taxon>
        <taxon>Agaricales</taxon>
        <taxon>Agaricineae</taxon>
        <taxon>Strophariaceae</taxon>
        <taxon>Hypholoma</taxon>
    </lineage>
</organism>
<gene>
    <name evidence="1" type="ORF">HYPSUDRAFT_580561</name>
</gene>
<reference evidence="2" key="1">
    <citation type="submission" date="2014-04" db="EMBL/GenBank/DDBJ databases">
        <title>Evolutionary Origins and Diversification of the Mycorrhizal Mutualists.</title>
        <authorList>
            <consortium name="DOE Joint Genome Institute"/>
            <consortium name="Mycorrhizal Genomics Consortium"/>
            <person name="Kohler A."/>
            <person name="Kuo A."/>
            <person name="Nagy L.G."/>
            <person name="Floudas D."/>
            <person name="Copeland A."/>
            <person name="Barry K.W."/>
            <person name="Cichocki N."/>
            <person name="Veneault-Fourrey C."/>
            <person name="LaButti K."/>
            <person name="Lindquist E.A."/>
            <person name="Lipzen A."/>
            <person name="Lundell T."/>
            <person name="Morin E."/>
            <person name="Murat C."/>
            <person name="Riley R."/>
            <person name="Ohm R."/>
            <person name="Sun H."/>
            <person name="Tunlid A."/>
            <person name="Henrissat B."/>
            <person name="Grigoriev I.V."/>
            <person name="Hibbett D.S."/>
            <person name="Martin F."/>
        </authorList>
    </citation>
    <scope>NUCLEOTIDE SEQUENCE [LARGE SCALE GENOMIC DNA]</scope>
    <source>
        <strain evidence="2">FD-334 SS-4</strain>
    </source>
</reference>
<sequence>MANGSCIYLFDYSVVNETSHSLPNSLSTCIWEINLDSLIARDISNCFFNTGSAQFFMTASCRIHSVVIEDTPISDSPPLLTKLVKAHQSYVFPRYTYCRQTCLGYSRTLAIDRYKHVLWIKHYARNIKSKTILINLPPACRAPIMDEESGRVVVPGFTGSQKMTVIDFALVFKKVIHR</sequence>
<name>A0A0D2NXQ5_HYPSF</name>